<keyword evidence="5" id="KW-1185">Reference proteome</keyword>
<dbReference type="Proteomes" id="UP000494206">
    <property type="component" value="Unassembled WGS sequence"/>
</dbReference>
<gene>
    <name evidence="4" type="ORF">CBOVIS_LOCUS2594</name>
</gene>
<evidence type="ECO:0000313" key="5">
    <source>
        <dbReference type="Proteomes" id="UP000494206"/>
    </source>
</evidence>
<proteinExistence type="predicted"/>
<feature type="domain" description="DUF4460" evidence="2">
    <location>
        <begin position="3"/>
        <end position="96"/>
    </location>
</feature>
<dbReference type="Pfam" id="PF14687">
    <property type="entry name" value="DUF4460"/>
    <property type="match status" value="1"/>
</dbReference>
<feature type="coiled-coil region" evidence="1">
    <location>
        <begin position="347"/>
        <end position="374"/>
    </location>
</feature>
<dbReference type="InterPro" id="IPR028031">
    <property type="entry name" value="DUF4460"/>
</dbReference>
<dbReference type="InterPro" id="IPR027986">
    <property type="entry name" value="TCAIM"/>
</dbReference>
<comment type="caution">
    <text evidence="4">The sequence shown here is derived from an EMBL/GenBank/DDBJ whole genome shotgun (WGS) entry which is preliminary data.</text>
</comment>
<evidence type="ECO:0000259" key="3">
    <source>
        <dbReference type="Pfam" id="PF14688"/>
    </source>
</evidence>
<accession>A0A8S1EIU8</accession>
<dbReference type="EMBL" id="CADEPM010000002">
    <property type="protein sequence ID" value="CAB3399477.1"/>
    <property type="molecule type" value="Genomic_DNA"/>
</dbReference>
<dbReference type="GO" id="GO:0005739">
    <property type="term" value="C:mitochondrion"/>
    <property type="evidence" value="ECO:0007669"/>
    <property type="project" value="TreeGrafter"/>
</dbReference>
<reference evidence="4 5" key="1">
    <citation type="submission" date="2020-04" db="EMBL/GenBank/DDBJ databases">
        <authorList>
            <person name="Laetsch R D."/>
            <person name="Stevens L."/>
            <person name="Kumar S."/>
            <person name="Blaxter L. M."/>
        </authorList>
    </citation>
    <scope>NUCLEOTIDE SEQUENCE [LARGE SCALE GENOMIC DNA]</scope>
</reference>
<dbReference type="Pfam" id="PF14688">
    <property type="entry name" value="DUF4461"/>
    <property type="match status" value="1"/>
</dbReference>
<organism evidence="4 5">
    <name type="scientific">Caenorhabditis bovis</name>
    <dbReference type="NCBI Taxonomy" id="2654633"/>
    <lineage>
        <taxon>Eukaryota</taxon>
        <taxon>Metazoa</taxon>
        <taxon>Ecdysozoa</taxon>
        <taxon>Nematoda</taxon>
        <taxon>Chromadorea</taxon>
        <taxon>Rhabditida</taxon>
        <taxon>Rhabditina</taxon>
        <taxon>Rhabditomorpha</taxon>
        <taxon>Rhabditoidea</taxon>
        <taxon>Rhabditidae</taxon>
        <taxon>Peloderinae</taxon>
        <taxon>Caenorhabditis</taxon>
    </lineage>
</organism>
<keyword evidence="1" id="KW-0175">Coiled coil</keyword>
<evidence type="ECO:0000256" key="1">
    <source>
        <dbReference type="SAM" id="Coils"/>
    </source>
</evidence>
<protein>
    <recommendedName>
        <fullName evidence="6">DUF4460 domain-containing protein</fullName>
    </recommendedName>
</protein>
<dbReference type="PANTHER" id="PTHR31596:SF1">
    <property type="entry name" value="T-CELL ACTIVATION INHIBITOR, MITOCHONDRIAL"/>
    <property type="match status" value="1"/>
</dbReference>
<evidence type="ECO:0000259" key="2">
    <source>
        <dbReference type="Pfam" id="PF14687"/>
    </source>
</evidence>
<dbReference type="InterPro" id="IPR027989">
    <property type="entry name" value="DUF4461"/>
</dbReference>
<name>A0A8S1EIU8_9PELO</name>
<feature type="domain" description="DUF4461" evidence="3">
    <location>
        <begin position="132"/>
        <end position="408"/>
    </location>
</feature>
<dbReference type="PANTHER" id="PTHR31596">
    <property type="entry name" value="T-CELL ACTIVATION INHIBITOR, MITOCHONDRIAL"/>
    <property type="match status" value="1"/>
</dbReference>
<dbReference type="AlphaFoldDB" id="A0A8S1EIU8"/>
<sequence>MSLQDVSTALRPFFFAVHPDRFAQYPSIRSKNEKALQIFNGYLNDLFPISPFLRPIKVQFSIADSNATNKFKEIQIQLSGTDPVKIVKAALESCQLSTKNLKPISEPVNEFTNNNDDPIATTNLRRRSNMPNLLESLLRQRDEAIRKSKEATFRHSSISDEIDELKKIAGLKDIVFEMSLNDVYIQKCLNDLQLFIDSSKGSRKKAISHAFTRNILRFGQESFTCSDGSIQLGMAETPEMWEQACIEHQVRRRQVDQLNITSEHLAAALGGAQILLPTNKDISEVLNQINSLMTRIWKRDDLTKQLCLAGKQTMIEVTSANGILSIGVDGRIFVPCAIDIQSLTNFLKENREKSVEINHKMQALMNELNESREECIHELKLRSLNWEANLGQRPEKLLDCIYRLRPFDPHFNKSANICE</sequence>
<dbReference type="OrthoDB" id="4238at2759"/>
<evidence type="ECO:0000313" key="4">
    <source>
        <dbReference type="EMBL" id="CAB3399477.1"/>
    </source>
</evidence>
<evidence type="ECO:0008006" key="6">
    <source>
        <dbReference type="Google" id="ProtNLM"/>
    </source>
</evidence>